<comment type="similarity">
    <text evidence="1 4 7">Belongs to the tRNA pseudouridine synthase TruA family.</text>
</comment>
<dbReference type="InterPro" id="IPR020097">
    <property type="entry name" value="PsdUridine_synth_TruA_a/b_dom"/>
</dbReference>
<keyword evidence="3 4" id="KW-0413">Isomerase</keyword>
<evidence type="ECO:0000256" key="5">
    <source>
        <dbReference type="PIRSR" id="PIRSR001430-1"/>
    </source>
</evidence>
<feature type="domain" description="Pseudouridine synthase I TruA alpha/beta" evidence="8">
    <location>
        <begin position="141"/>
        <end position="242"/>
    </location>
</feature>
<organism evidence="9 10">
    <name type="scientific">Kriegella aquimaris</name>
    <dbReference type="NCBI Taxonomy" id="192904"/>
    <lineage>
        <taxon>Bacteria</taxon>
        <taxon>Pseudomonadati</taxon>
        <taxon>Bacteroidota</taxon>
        <taxon>Flavobacteriia</taxon>
        <taxon>Flavobacteriales</taxon>
        <taxon>Flavobacteriaceae</taxon>
        <taxon>Kriegella</taxon>
    </lineage>
</organism>
<dbReference type="SUPFAM" id="SSF55120">
    <property type="entry name" value="Pseudouridine synthase"/>
    <property type="match status" value="1"/>
</dbReference>
<gene>
    <name evidence="4" type="primary">truA</name>
    <name evidence="9" type="ORF">SAMN04488514_106173</name>
</gene>
<dbReference type="EC" id="5.4.99.12" evidence="4"/>
<comment type="catalytic activity">
    <reaction evidence="4 7">
        <text>uridine(38/39/40) in tRNA = pseudouridine(38/39/40) in tRNA</text>
        <dbReference type="Rhea" id="RHEA:22376"/>
        <dbReference type="Rhea" id="RHEA-COMP:10085"/>
        <dbReference type="Rhea" id="RHEA-COMP:10087"/>
        <dbReference type="ChEBI" id="CHEBI:65314"/>
        <dbReference type="ChEBI" id="CHEBI:65315"/>
        <dbReference type="EC" id="5.4.99.12"/>
    </reaction>
</comment>
<evidence type="ECO:0000256" key="7">
    <source>
        <dbReference type="RuleBase" id="RU003792"/>
    </source>
</evidence>
<dbReference type="NCBIfam" id="TIGR00071">
    <property type="entry name" value="hisT_truA"/>
    <property type="match status" value="1"/>
</dbReference>
<dbReference type="CDD" id="cd02570">
    <property type="entry name" value="PseudoU_synth_EcTruA"/>
    <property type="match status" value="1"/>
</dbReference>
<accession>A0A1G9RJP5</accession>
<name>A0A1G9RJP5_9FLAO</name>
<evidence type="ECO:0000256" key="3">
    <source>
        <dbReference type="ARBA" id="ARBA00023235"/>
    </source>
</evidence>
<keyword evidence="10" id="KW-1185">Reference proteome</keyword>
<dbReference type="GO" id="GO:0003723">
    <property type="term" value="F:RNA binding"/>
    <property type="evidence" value="ECO:0007669"/>
    <property type="project" value="InterPro"/>
</dbReference>
<dbReference type="EMBL" id="FNGV01000006">
    <property type="protein sequence ID" value="SDM23438.1"/>
    <property type="molecule type" value="Genomic_DNA"/>
</dbReference>
<dbReference type="STRING" id="192904.SAMN04488514_106173"/>
<dbReference type="Proteomes" id="UP000199440">
    <property type="component" value="Unassembled WGS sequence"/>
</dbReference>
<evidence type="ECO:0000313" key="10">
    <source>
        <dbReference type="Proteomes" id="UP000199440"/>
    </source>
</evidence>
<evidence type="ECO:0000256" key="6">
    <source>
        <dbReference type="PIRSR" id="PIRSR001430-2"/>
    </source>
</evidence>
<evidence type="ECO:0000256" key="2">
    <source>
        <dbReference type="ARBA" id="ARBA00022694"/>
    </source>
</evidence>
<comment type="subunit">
    <text evidence="4">Homodimer.</text>
</comment>
<dbReference type="OrthoDB" id="9811823at2"/>
<dbReference type="Pfam" id="PF01416">
    <property type="entry name" value="PseudoU_synth_1"/>
    <property type="match status" value="2"/>
</dbReference>
<dbReference type="PANTHER" id="PTHR11142">
    <property type="entry name" value="PSEUDOURIDYLATE SYNTHASE"/>
    <property type="match status" value="1"/>
</dbReference>
<feature type="binding site" evidence="4 6">
    <location>
        <position position="109"/>
    </location>
    <ligand>
        <name>substrate</name>
    </ligand>
</feature>
<dbReference type="InterPro" id="IPR020103">
    <property type="entry name" value="PsdUridine_synth_cat_dom_sf"/>
</dbReference>
<keyword evidence="2 4" id="KW-0819">tRNA processing</keyword>
<dbReference type="AlphaFoldDB" id="A0A1G9RJP5"/>
<dbReference type="InterPro" id="IPR020095">
    <property type="entry name" value="PsdUridine_synth_TruA_C"/>
</dbReference>
<sequence length="252" mass="28461">MRYFIEFSYVGKQYHGWQNQPNAISVQQVLEDALSKLLRQTIALVGAGRTDAGVHAKQMFAHFDYDSVDDTNGLVYRLNAFLPDDIAVHSIFEVEAGSHARFDAIERAYEYWVLQKKNPFYAEAAHYVKHPLDVKKMNEAAAQLLEYEDFECFSKSNTDVNTYLCAIKRAEWVDQKGVLVFTIVADRFLRNMVRAIVGTLLDVGTGKNSIEDVKAIIKSGDRRNAGPSVPAKGLYLTKVLYPETILNSTKIN</sequence>
<evidence type="ECO:0000313" key="9">
    <source>
        <dbReference type="EMBL" id="SDM23438.1"/>
    </source>
</evidence>
<dbReference type="RefSeq" id="WP_089890295.1">
    <property type="nucleotide sequence ID" value="NZ_FNGV01000006.1"/>
</dbReference>
<evidence type="ECO:0000259" key="8">
    <source>
        <dbReference type="Pfam" id="PF01416"/>
    </source>
</evidence>
<dbReference type="InterPro" id="IPR001406">
    <property type="entry name" value="PsdUridine_synth_TruA"/>
</dbReference>
<protein>
    <recommendedName>
        <fullName evidence="4">tRNA pseudouridine synthase A</fullName>
        <ecNumber evidence="4">5.4.99.12</ecNumber>
    </recommendedName>
    <alternativeName>
        <fullName evidence="4">tRNA pseudouridine(38-40) synthase</fullName>
    </alternativeName>
    <alternativeName>
        <fullName evidence="4">tRNA pseudouridylate synthase I</fullName>
    </alternativeName>
    <alternativeName>
        <fullName evidence="4">tRNA-uridine isomerase I</fullName>
    </alternativeName>
</protein>
<proteinExistence type="inferred from homology"/>
<dbReference type="FunFam" id="3.30.70.580:FF:000001">
    <property type="entry name" value="tRNA pseudouridine synthase A"/>
    <property type="match status" value="1"/>
</dbReference>
<dbReference type="PIRSF" id="PIRSF001430">
    <property type="entry name" value="tRNA_psdUrid_synth"/>
    <property type="match status" value="1"/>
</dbReference>
<dbReference type="GO" id="GO:0031119">
    <property type="term" value="P:tRNA pseudouridine synthesis"/>
    <property type="evidence" value="ECO:0007669"/>
    <property type="project" value="UniProtKB-UniRule"/>
</dbReference>
<dbReference type="Gene3D" id="3.30.70.660">
    <property type="entry name" value="Pseudouridine synthase I, catalytic domain, C-terminal subdomain"/>
    <property type="match status" value="1"/>
</dbReference>
<comment type="caution">
    <text evidence="4">Lacks conserved residue(s) required for the propagation of feature annotation.</text>
</comment>
<dbReference type="InterPro" id="IPR020094">
    <property type="entry name" value="TruA/RsuA/RluB/E/F_N"/>
</dbReference>
<reference evidence="9 10" key="1">
    <citation type="submission" date="2016-10" db="EMBL/GenBank/DDBJ databases">
        <authorList>
            <person name="de Groot N.N."/>
        </authorList>
    </citation>
    <scope>NUCLEOTIDE SEQUENCE [LARGE SCALE GENOMIC DNA]</scope>
    <source>
        <strain evidence="9 10">DSM 19886</strain>
    </source>
</reference>
<feature type="active site" description="Nucleophile" evidence="4 5">
    <location>
        <position position="51"/>
    </location>
</feature>
<evidence type="ECO:0000256" key="4">
    <source>
        <dbReference type="HAMAP-Rule" id="MF_00171"/>
    </source>
</evidence>
<evidence type="ECO:0000256" key="1">
    <source>
        <dbReference type="ARBA" id="ARBA00009375"/>
    </source>
</evidence>
<dbReference type="Gene3D" id="3.30.70.580">
    <property type="entry name" value="Pseudouridine synthase I, catalytic domain, N-terminal subdomain"/>
    <property type="match status" value="1"/>
</dbReference>
<feature type="domain" description="Pseudouridine synthase I TruA alpha/beta" evidence="8">
    <location>
        <begin position="8"/>
        <end position="103"/>
    </location>
</feature>
<dbReference type="GO" id="GO:0160147">
    <property type="term" value="F:tRNA pseudouridine(38-40) synthase activity"/>
    <property type="evidence" value="ECO:0007669"/>
    <property type="project" value="UniProtKB-EC"/>
</dbReference>
<dbReference type="PANTHER" id="PTHR11142:SF0">
    <property type="entry name" value="TRNA PSEUDOURIDINE SYNTHASE-LIKE 1"/>
    <property type="match status" value="1"/>
</dbReference>
<comment type="function">
    <text evidence="4">Formation of pseudouridine at positions 38, 39 and 40 in the anticodon stem and loop of transfer RNAs.</text>
</comment>
<dbReference type="HAMAP" id="MF_00171">
    <property type="entry name" value="TruA"/>
    <property type="match status" value="1"/>
</dbReference>